<gene>
    <name evidence="2" type="ORF">CesoFtcFv8_027847</name>
</gene>
<comment type="caution">
    <text evidence="2">The sequence shown here is derived from an EMBL/GenBank/DDBJ whole genome shotgun (WGS) entry which is preliminary data.</text>
</comment>
<proteinExistence type="predicted"/>
<dbReference type="Proteomes" id="UP001335648">
    <property type="component" value="Unassembled WGS sequence"/>
</dbReference>
<organism evidence="2 3">
    <name type="scientific">Champsocephalus esox</name>
    <name type="common">pike icefish</name>
    <dbReference type="NCBI Taxonomy" id="159716"/>
    <lineage>
        <taxon>Eukaryota</taxon>
        <taxon>Metazoa</taxon>
        <taxon>Chordata</taxon>
        <taxon>Craniata</taxon>
        <taxon>Vertebrata</taxon>
        <taxon>Euteleostomi</taxon>
        <taxon>Actinopterygii</taxon>
        <taxon>Neopterygii</taxon>
        <taxon>Teleostei</taxon>
        <taxon>Neoteleostei</taxon>
        <taxon>Acanthomorphata</taxon>
        <taxon>Eupercaria</taxon>
        <taxon>Perciformes</taxon>
        <taxon>Notothenioidei</taxon>
        <taxon>Channichthyidae</taxon>
        <taxon>Champsocephalus</taxon>
    </lineage>
</organism>
<feature type="compositionally biased region" description="Polar residues" evidence="1">
    <location>
        <begin position="58"/>
        <end position="67"/>
    </location>
</feature>
<dbReference type="AlphaFoldDB" id="A0AAN8GB28"/>
<sequence>MGLLFERSGIVSNHHKGLGLIKTTDDSLLFGDENLQRTTTCGPPLSHGNSWKAPSHKTGASSITPPH</sequence>
<evidence type="ECO:0000313" key="3">
    <source>
        <dbReference type="Proteomes" id="UP001335648"/>
    </source>
</evidence>
<evidence type="ECO:0000256" key="1">
    <source>
        <dbReference type="SAM" id="MobiDB-lite"/>
    </source>
</evidence>
<feature type="region of interest" description="Disordered" evidence="1">
    <location>
        <begin position="40"/>
        <end position="67"/>
    </location>
</feature>
<reference evidence="2 3" key="1">
    <citation type="journal article" date="2023" name="Mol. Biol. Evol.">
        <title>Genomics of Secondarily Temperate Adaptation in the Only Non-Antarctic Icefish.</title>
        <authorList>
            <person name="Rivera-Colon A.G."/>
            <person name="Rayamajhi N."/>
            <person name="Minhas B.F."/>
            <person name="Madrigal G."/>
            <person name="Bilyk K.T."/>
            <person name="Yoon V."/>
            <person name="Hune M."/>
            <person name="Gregory S."/>
            <person name="Cheng C.H.C."/>
            <person name="Catchen J.M."/>
        </authorList>
    </citation>
    <scope>NUCLEOTIDE SEQUENCE [LARGE SCALE GENOMIC DNA]</scope>
    <source>
        <strain evidence="2">JC2023a</strain>
    </source>
</reference>
<name>A0AAN8GB28_9TELE</name>
<accession>A0AAN8GB28</accession>
<protein>
    <submittedName>
        <fullName evidence="2">Uncharacterized protein</fullName>
    </submittedName>
</protein>
<keyword evidence="3" id="KW-1185">Reference proteome</keyword>
<dbReference type="EMBL" id="JAULUE010002069">
    <property type="protein sequence ID" value="KAK5875364.1"/>
    <property type="molecule type" value="Genomic_DNA"/>
</dbReference>
<evidence type="ECO:0000313" key="2">
    <source>
        <dbReference type="EMBL" id="KAK5875364.1"/>
    </source>
</evidence>